<comment type="caution">
    <text evidence="8">The sequence shown here is derived from an EMBL/GenBank/DDBJ whole genome shotgun (WGS) entry which is preliminary data.</text>
</comment>
<evidence type="ECO:0000256" key="1">
    <source>
        <dbReference type="ARBA" id="ARBA00008857"/>
    </source>
</evidence>
<protein>
    <submittedName>
        <fullName evidence="8">Tyrosine-type recombinase/integrase</fullName>
    </submittedName>
</protein>
<dbReference type="InterPro" id="IPR010998">
    <property type="entry name" value="Integrase_recombinase_N"/>
</dbReference>
<name>A0ABW9SRT1_9BURK</name>
<dbReference type="Gene3D" id="3.30.160.390">
    <property type="entry name" value="Integrase, DNA-binding domain"/>
    <property type="match status" value="1"/>
</dbReference>
<evidence type="ECO:0000313" key="9">
    <source>
        <dbReference type="Proteomes" id="UP000735592"/>
    </source>
</evidence>
<dbReference type="InterPro" id="IPR053876">
    <property type="entry name" value="Phage_int_M"/>
</dbReference>
<dbReference type="Proteomes" id="UP000735592">
    <property type="component" value="Unassembled WGS sequence"/>
</dbReference>
<feature type="domain" description="Tyr recombinase" evidence="6">
    <location>
        <begin position="203"/>
        <end position="375"/>
    </location>
</feature>
<keyword evidence="2" id="KW-0229">DNA integration</keyword>
<accession>A0ABW9SRT1</accession>
<dbReference type="Gene3D" id="1.10.150.130">
    <property type="match status" value="1"/>
</dbReference>
<dbReference type="InterPro" id="IPR011010">
    <property type="entry name" value="DNA_brk_join_enz"/>
</dbReference>
<evidence type="ECO:0000256" key="3">
    <source>
        <dbReference type="ARBA" id="ARBA00023125"/>
    </source>
</evidence>
<dbReference type="PANTHER" id="PTHR30629">
    <property type="entry name" value="PROPHAGE INTEGRASE"/>
    <property type="match status" value="1"/>
</dbReference>
<dbReference type="Pfam" id="PF13356">
    <property type="entry name" value="Arm-DNA-bind_3"/>
    <property type="match status" value="1"/>
</dbReference>
<reference evidence="8 9" key="1">
    <citation type="submission" date="2019-11" db="EMBL/GenBank/DDBJ databases">
        <title>Type strains purchased from KCTC, JCM and DSMZ.</title>
        <authorList>
            <person name="Lu H."/>
        </authorList>
    </citation>
    <scope>NUCLEOTIDE SEQUENCE [LARGE SCALE GENOMIC DNA]</scope>
    <source>
        <strain evidence="8 9">DSM 103461</strain>
    </source>
</reference>
<dbReference type="InterPro" id="IPR002104">
    <property type="entry name" value="Integrase_catalytic"/>
</dbReference>
<proteinExistence type="inferred from homology"/>
<dbReference type="PROSITE" id="PS51900">
    <property type="entry name" value="CB"/>
    <property type="match status" value="1"/>
</dbReference>
<dbReference type="Pfam" id="PF00589">
    <property type="entry name" value="Phage_integrase"/>
    <property type="match status" value="1"/>
</dbReference>
<evidence type="ECO:0000256" key="5">
    <source>
        <dbReference type="PROSITE-ProRule" id="PRU01248"/>
    </source>
</evidence>
<evidence type="ECO:0000256" key="4">
    <source>
        <dbReference type="ARBA" id="ARBA00023172"/>
    </source>
</evidence>
<dbReference type="InterPro" id="IPR013762">
    <property type="entry name" value="Integrase-like_cat_sf"/>
</dbReference>
<evidence type="ECO:0000256" key="2">
    <source>
        <dbReference type="ARBA" id="ARBA00022908"/>
    </source>
</evidence>
<dbReference type="Pfam" id="PF22022">
    <property type="entry name" value="Phage_int_M"/>
    <property type="match status" value="1"/>
</dbReference>
<dbReference type="EMBL" id="WNKW01000006">
    <property type="protein sequence ID" value="MTW34878.1"/>
    <property type="molecule type" value="Genomic_DNA"/>
</dbReference>
<dbReference type="SUPFAM" id="SSF56349">
    <property type="entry name" value="DNA breaking-rejoining enzymes"/>
    <property type="match status" value="1"/>
</dbReference>
<organism evidence="8 9">
    <name type="scientific">Pseudoduganella danionis</name>
    <dbReference type="NCBI Taxonomy" id="1890295"/>
    <lineage>
        <taxon>Bacteria</taxon>
        <taxon>Pseudomonadati</taxon>
        <taxon>Pseudomonadota</taxon>
        <taxon>Betaproteobacteria</taxon>
        <taxon>Burkholderiales</taxon>
        <taxon>Oxalobacteraceae</taxon>
        <taxon>Telluria group</taxon>
        <taxon>Pseudoduganella</taxon>
    </lineage>
</organism>
<dbReference type="CDD" id="cd00796">
    <property type="entry name" value="INT_Rci_Hp1_C"/>
    <property type="match status" value="1"/>
</dbReference>
<keyword evidence="3 5" id="KW-0238">DNA-binding</keyword>
<feature type="domain" description="Core-binding (CB)" evidence="7">
    <location>
        <begin position="103"/>
        <end position="182"/>
    </location>
</feature>
<keyword evidence="4" id="KW-0233">DNA recombination</keyword>
<dbReference type="PANTHER" id="PTHR30629:SF2">
    <property type="entry name" value="PROPHAGE INTEGRASE INTS-RELATED"/>
    <property type="match status" value="1"/>
</dbReference>
<dbReference type="RefSeq" id="WP_155436226.1">
    <property type="nucleotide sequence ID" value="NZ_JBHLXK010000002.1"/>
</dbReference>
<comment type="similarity">
    <text evidence="1">Belongs to the 'phage' integrase family.</text>
</comment>
<dbReference type="InterPro" id="IPR025166">
    <property type="entry name" value="Integrase_DNA_bind_dom"/>
</dbReference>
<dbReference type="InterPro" id="IPR044068">
    <property type="entry name" value="CB"/>
</dbReference>
<evidence type="ECO:0000259" key="7">
    <source>
        <dbReference type="PROSITE" id="PS51900"/>
    </source>
</evidence>
<dbReference type="InterPro" id="IPR038488">
    <property type="entry name" value="Integrase_DNA-bd_sf"/>
</dbReference>
<sequence>MATTNKWTKAALEKLPAHAQGAKSSNYEITDPQTAGLKLQVGTTGRKFFWFRYTYRGEKLAVRIGEFGALTIEQARAAALQHRATLDQGGNPQDARQQHKNMPLVREFVEDYMAQAKMTKITYKNDLAKFRDYILPVIGNKRLSDVSPKDIQLLLGDLKEKLAPATINRIHALLSVFFNLAVSYKRISESPCAHMKKLKEANKKDRFLSPDQVREILAAAQLDMNRVAGNAISALILTGLRREEVLRSRHEHLDLEKKSLYLPKTKNGRSRHVALNDAALKIFKETPRIDGSPWIFPGKDPMKPLNNPTKAWHRILAVAGVERCRLHDCRHTFASLLVNAGASLYQVQQLLGHASSVTTQRYAHLSSNTLRSTSQIVANLVA</sequence>
<gene>
    <name evidence="8" type="ORF">GM655_18920</name>
</gene>
<dbReference type="Gene3D" id="1.10.443.10">
    <property type="entry name" value="Intergrase catalytic core"/>
    <property type="match status" value="1"/>
</dbReference>
<keyword evidence="9" id="KW-1185">Reference proteome</keyword>
<evidence type="ECO:0000259" key="6">
    <source>
        <dbReference type="PROSITE" id="PS51898"/>
    </source>
</evidence>
<dbReference type="InterPro" id="IPR050808">
    <property type="entry name" value="Phage_Integrase"/>
</dbReference>
<dbReference type="PROSITE" id="PS51898">
    <property type="entry name" value="TYR_RECOMBINASE"/>
    <property type="match status" value="1"/>
</dbReference>
<evidence type="ECO:0000313" key="8">
    <source>
        <dbReference type="EMBL" id="MTW34878.1"/>
    </source>
</evidence>